<organism evidence="5 6">
    <name type="scientific">Cymbomonas tetramitiformis</name>
    <dbReference type="NCBI Taxonomy" id="36881"/>
    <lineage>
        <taxon>Eukaryota</taxon>
        <taxon>Viridiplantae</taxon>
        <taxon>Chlorophyta</taxon>
        <taxon>Pyramimonadophyceae</taxon>
        <taxon>Pyramimonadales</taxon>
        <taxon>Pyramimonadaceae</taxon>
        <taxon>Cymbomonas</taxon>
    </lineage>
</organism>
<dbReference type="PANTHER" id="PTHR24171:SF9">
    <property type="entry name" value="ANKYRIN REPEAT DOMAIN-CONTAINING PROTEIN 39"/>
    <property type="match status" value="1"/>
</dbReference>
<feature type="repeat" description="ANK" evidence="3">
    <location>
        <begin position="263"/>
        <end position="295"/>
    </location>
</feature>
<dbReference type="Proteomes" id="UP001190700">
    <property type="component" value="Unassembled WGS sequence"/>
</dbReference>
<dbReference type="Gene3D" id="1.25.40.20">
    <property type="entry name" value="Ankyrin repeat-containing domain"/>
    <property type="match status" value="2"/>
</dbReference>
<sequence>MPGQSQLANWPEAQVWHWRRSEGPPRYRARGLEYESYNSGTQYTTSQLVEDDLISVEDTLSSSRDARSLPDDAASAPSALHQEGPDVPSFPSASSGDGFPVDTRHSSRVLRLGNFQAKQILQGNTLLLAALKGDLAEVVGLLELGVSVDCRTDTDSTPLMLASASGVISVVRSLLAHGADVTCVDNVGASALVLAAFKGHEDVVLVLLDHARATDPATNGKPFVDHCTHRGETAMTAAAKQGHTAVCQLLALRDATVDAESADGSTPLLAACARGHTETALALIALGAAVSLACPF</sequence>
<dbReference type="InterPro" id="IPR036770">
    <property type="entry name" value="Ankyrin_rpt-contain_sf"/>
</dbReference>
<dbReference type="PANTHER" id="PTHR24171">
    <property type="entry name" value="ANKYRIN REPEAT DOMAIN-CONTAINING PROTEIN 39-RELATED"/>
    <property type="match status" value="1"/>
</dbReference>
<dbReference type="InterPro" id="IPR002110">
    <property type="entry name" value="Ankyrin_rpt"/>
</dbReference>
<dbReference type="AlphaFoldDB" id="A0AAE0BVC1"/>
<accession>A0AAE0BVC1</accession>
<dbReference type="SMART" id="SM00248">
    <property type="entry name" value="ANK"/>
    <property type="match status" value="5"/>
</dbReference>
<evidence type="ECO:0000256" key="4">
    <source>
        <dbReference type="SAM" id="MobiDB-lite"/>
    </source>
</evidence>
<dbReference type="PROSITE" id="PS50088">
    <property type="entry name" value="ANK_REPEAT"/>
    <property type="match status" value="2"/>
</dbReference>
<dbReference type="PROSITE" id="PS50297">
    <property type="entry name" value="ANK_REP_REGION"/>
    <property type="match status" value="2"/>
</dbReference>
<keyword evidence="1" id="KW-0677">Repeat</keyword>
<evidence type="ECO:0000313" key="6">
    <source>
        <dbReference type="Proteomes" id="UP001190700"/>
    </source>
</evidence>
<comment type="caution">
    <text evidence="5">The sequence shown here is derived from an EMBL/GenBank/DDBJ whole genome shotgun (WGS) entry which is preliminary data.</text>
</comment>
<evidence type="ECO:0000256" key="1">
    <source>
        <dbReference type="ARBA" id="ARBA00022737"/>
    </source>
</evidence>
<proteinExistence type="predicted"/>
<dbReference type="SUPFAM" id="SSF48403">
    <property type="entry name" value="Ankyrin repeat"/>
    <property type="match status" value="1"/>
</dbReference>
<reference evidence="5 6" key="1">
    <citation type="journal article" date="2015" name="Genome Biol. Evol.">
        <title>Comparative Genomics of a Bacterivorous Green Alga Reveals Evolutionary Causalities and Consequences of Phago-Mixotrophic Mode of Nutrition.</title>
        <authorList>
            <person name="Burns J.A."/>
            <person name="Paasch A."/>
            <person name="Narechania A."/>
            <person name="Kim E."/>
        </authorList>
    </citation>
    <scope>NUCLEOTIDE SEQUENCE [LARGE SCALE GENOMIC DNA]</scope>
    <source>
        <strain evidence="5 6">PLY_AMNH</strain>
    </source>
</reference>
<gene>
    <name evidence="5" type="ORF">CYMTET_47862</name>
</gene>
<feature type="region of interest" description="Disordered" evidence="4">
    <location>
        <begin position="59"/>
        <end position="98"/>
    </location>
</feature>
<feature type="compositionally biased region" description="Low complexity" evidence="4">
    <location>
        <begin position="71"/>
        <end position="80"/>
    </location>
</feature>
<name>A0AAE0BVC1_9CHLO</name>
<evidence type="ECO:0000256" key="2">
    <source>
        <dbReference type="ARBA" id="ARBA00023043"/>
    </source>
</evidence>
<dbReference type="Pfam" id="PF12796">
    <property type="entry name" value="Ank_2"/>
    <property type="match status" value="2"/>
</dbReference>
<evidence type="ECO:0000256" key="3">
    <source>
        <dbReference type="PROSITE-ProRule" id="PRU00023"/>
    </source>
</evidence>
<keyword evidence="6" id="KW-1185">Reference proteome</keyword>
<protein>
    <submittedName>
        <fullName evidence="5">Uncharacterized protein</fullName>
    </submittedName>
</protein>
<dbReference type="EMBL" id="LGRX02033167">
    <property type="protein sequence ID" value="KAK3242457.1"/>
    <property type="molecule type" value="Genomic_DNA"/>
</dbReference>
<evidence type="ECO:0000313" key="5">
    <source>
        <dbReference type="EMBL" id="KAK3242457.1"/>
    </source>
</evidence>
<keyword evidence="2 3" id="KW-0040">ANK repeat</keyword>
<feature type="repeat" description="ANK" evidence="3">
    <location>
        <begin position="154"/>
        <end position="186"/>
    </location>
</feature>